<gene>
    <name evidence="3" type="ORF">PEVE_00015139</name>
</gene>
<accession>A0ABN8M031</accession>
<dbReference type="InterPro" id="IPR003767">
    <property type="entry name" value="Malate/L-lactate_DH-like"/>
</dbReference>
<protein>
    <recommendedName>
        <fullName evidence="5">Malate dehydrogenase</fullName>
    </recommendedName>
</protein>
<dbReference type="InterPro" id="IPR043144">
    <property type="entry name" value="Mal/L-sulf/L-lact_DH-like_ah"/>
</dbReference>
<evidence type="ECO:0000256" key="2">
    <source>
        <dbReference type="ARBA" id="ARBA00023002"/>
    </source>
</evidence>
<dbReference type="InterPro" id="IPR043143">
    <property type="entry name" value="Mal/L-sulf/L-lact_DH-like_NADP"/>
</dbReference>
<comment type="similarity">
    <text evidence="1">Belongs to the LDH2/MDH2 oxidoreductase family.</text>
</comment>
<dbReference type="Pfam" id="PF02615">
    <property type="entry name" value="Ldh_2"/>
    <property type="match status" value="1"/>
</dbReference>
<feature type="non-terminal residue" evidence="3">
    <location>
        <position position="1"/>
    </location>
</feature>
<evidence type="ECO:0000313" key="4">
    <source>
        <dbReference type="Proteomes" id="UP001159427"/>
    </source>
</evidence>
<reference evidence="3 4" key="1">
    <citation type="submission" date="2022-05" db="EMBL/GenBank/DDBJ databases">
        <authorList>
            <consortium name="Genoscope - CEA"/>
            <person name="William W."/>
        </authorList>
    </citation>
    <scope>NUCLEOTIDE SEQUENCE [LARGE SCALE GENOMIC DNA]</scope>
</reference>
<proteinExistence type="inferred from homology"/>
<evidence type="ECO:0008006" key="5">
    <source>
        <dbReference type="Google" id="ProtNLM"/>
    </source>
</evidence>
<keyword evidence="2" id="KW-0560">Oxidoreductase</keyword>
<dbReference type="Proteomes" id="UP001159427">
    <property type="component" value="Unassembled WGS sequence"/>
</dbReference>
<name>A0ABN8M031_9CNID</name>
<dbReference type="PANTHER" id="PTHR11091:SF0">
    <property type="entry name" value="MALATE DEHYDROGENASE"/>
    <property type="match status" value="1"/>
</dbReference>
<keyword evidence="4" id="KW-1185">Reference proteome</keyword>
<comment type="caution">
    <text evidence="3">The sequence shown here is derived from an EMBL/GenBank/DDBJ whole genome shotgun (WGS) entry which is preliminary data.</text>
</comment>
<dbReference type="InterPro" id="IPR036111">
    <property type="entry name" value="Mal/L-sulfo/L-lacto_DH-like_sf"/>
</dbReference>
<dbReference type="PANTHER" id="PTHR11091">
    <property type="entry name" value="OXIDOREDUCTASE-RELATED"/>
    <property type="match status" value="1"/>
</dbReference>
<sequence length="383" mass="41086">TEVCENSEALIHDLLSLQSVIMRSVSEHKCVPVADVESFVGRCMRAVGTDQHHCKALAQVLCAADVRGHFTHGLHRLEFYVRDIQNGNMQQQGEPTIERETGPTALVNGNNLLGPVVGNFCMDLAIKKAKEHGVGWVVCKGSTHFGIAGWYSSKALDHGMIGMSMTNASPAVVPTRALKPTIGTNPISVSAPGRGGDSFQLDMATSAVAQGKVEVCKRKGTDIPLGWGVNSKGQETASPREVLDEGGGLLPLGGKEITGGYKGFGLAMMVEVFCGILSGSAFGAHLRKWQGEEMGQADLGHCFVALNPQMFADGFEDRMQCLMDQYRNMEPAEGEPAVLVAGDPEREHMRKVKQDGGICYHVNILHALNDLADRLGVAHLPTS</sequence>
<dbReference type="Gene3D" id="1.10.1530.10">
    <property type="match status" value="1"/>
</dbReference>
<evidence type="ECO:0000313" key="3">
    <source>
        <dbReference type="EMBL" id="CAH3022364.1"/>
    </source>
</evidence>
<dbReference type="Gene3D" id="3.30.1370.60">
    <property type="entry name" value="Hypothetical oxidoreductase yiak, domain 2"/>
    <property type="match status" value="1"/>
</dbReference>
<dbReference type="SUPFAM" id="SSF89733">
    <property type="entry name" value="L-sulfolactate dehydrogenase-like"/>
    <property type="match status" value="1"/>
</dbReference>
<evidence type="ECO:0000256" key="1">
    <source>
        <dbReference type="ARBA" id="ARBA00006056"/>
    </source>
</evidence>
<organism evidence="3 4">
    <name type="scientific">Porites evermanni</name>
    <dbReference type="NCBI Taxonomy" id="104178"/>
    <lineage>
        <taxon>Eukaryota</taxon>
        <taxon>Metazoa</taxon>
        <taxon>Cnidaria</taxon>
        <taxon>Anthozoa</taxon>
        <taxon>Hexacorallia</taxon>
        <taxon>Scleractinia</taxon>
        <taxon>Fungiina</taxon>
        <taxon>Poritidae</taxon>
        <taxon>Porites</taxon>
    </lineage>
</organism>
<dbReference type="EMBL" id="CALNXI010000216">
    <property type="protein sequence ID" value="CAH3022364.1"/>
    <property type="molecule type" value="Genomic_DNA"/>
</dbReference>